<keyword evidence="3" id="KW-1185">Reference proteome</keyword>
<feature type="compositionally biased region" description="Low complexity" evidence="1">
    <location>
        <begin position="102"/>
        <end position="121"/>
    </location>
</feature>
<sequence>MEEGRVPFVMRPVPPDSETPSQVLPQNPQMQVYYPLPPPLLMPPNPLTGIAFPEALYVPIIYYNYPPPNVSSDYINMHSVHPTPCAMSSVEEQPEQEGTAVPSSSADPTPAAPSSSADPTPGTSQKTMVSTTKVPEGGTLVLWRGAKGQPHTRIKYDRDEMLRYAHSPYAMLQPECIRDIALNMPDILCSLPQRHGVDLSSTFESE</sequence>
<proteinExistence type="predicted"/>
<comment type="caution">
    <text evidence="2">The sequence shown here is derived from an EMBL/GenBank/DDBJ whole genome shotgun (WGS) entry which is preliminary data.</text>
</comment>
<accession>A0AAD5MLT5</accession>
<evidence type="ECO:0000313" key="2">
    <source>
        <dbReference type="EMBL" id="KAJ1349969.1"/>
    </source>
</evidence>
<dbReference type="EMBL" id="JAHQIW010000780">
    <property type="protein sequence ID" value="KAJ1349969.1"/>
    <property type="molecule type" value="Genomic_DNA"/>
</dbReference>
<feature type="compositionally biased region" description="Polar residues" evidence="1">
    <location>
        <begin position="122"/>
        <end position="133"/>
    </location>
</feature>
<feature type="region of interest" description="Disordered" evidence="1">
    <location>
        <begin position="1"/>
        <end position="24"/>
    </location>
</feature>
<evidence type="ECO:0000256" key="1">
    <source>
        <dbReference type="SAM" id="MobiDB-lite"/>
    </source>
</evidence>
<dbReference type="AlphaFoldDB" id="A0AAD5MLT5"/>
<gene>
    <name evidence="2" type="ORF">KIN20_005655</name>
</gene>
<dbReference type="Proteomes" id="UP001196413">
    <property type="component" value="Unassembled WGS sequence"/>
</dbReference>
<name>A0AAD5MLT5_PARTN</name>
<reference evidence="2" key="1">
    <citation type="submission" date="2021-06" db="EMBL/GenBank/DDBJ databases">
        <title>Parelaphostrongylus tenuis whole genome reference sequence.</title>
        <authorList>
            <person name="Garwood T.J."/>
            <person name="Larsen P.A."/>
            <person name="Fountain-Jones N.M."/>
            <person name="Garbe J.R."/>
            <person name="Macchietto M.G."/>
            <person name="Kania S.A."/>
            <person name="Gerhold R.W."/>
            <person name="Richards J.E."/>
            <person name="Wolf T.M."/>
        </authorList>
    </citation>
    <scope>NUCLEOTIDE SEQUENCE</scope>
    <source>
        <strain evidence="2">MNPRO001-30</strain>
        <tissue evidence="2">Meninges</tissue>
    </source>
</reference>
<feature type="region of interest" description="Disordered" evidence="1">
    <location>
        <begin position="85"/>
        <end position="133"/>
    </location>
</feature>
<protein>
    <submittedName>
        <fullName evidence="2">Uncharacterized protein</fullName>
    </submittedName>
</protein>
<evidence type="ECO:0000313" key="3">
    <source>
        <dbReference type="Proteomes" id="UP001196413"/>
    </source>
</evidence>
<organism evidence="2 3">
    <name type="scientific">Parelaphostrongylus tenuis</name>
    <name type="common">Meningeal worm</name>
    <dbReference type="NCBI Taxonomy" id="148309"/>
    <lineage>
        <taxon>Eukaryota</taxon>
        <taxon>Metazoa</taxon>
        <taxon>Ecdysozoa</taxon>
        <taxon>Nematoda</taxon>
        <taxon>Chromadorea</taxon>
        <taxon>Rhabditida</taxon>
        <taxon>Rhabditina</taxon>
        <taxon>Rhabditomorpha</taxon>
        <taxon>Strongyloidea</taxon>
        <taxon>Metastrongylidae</taxon>
        <taxon>Parelaphostrongylus</taxon>
    </lineage>
</organism>